<dbReference type="EMBL" id="FNJC01000004">
    <property type="protein sequence ID" value="SDP40181.1"/>
    <property type="molecule type" value="Genomic_DNA"/>
</dbReference>
<dbReference type="InterPro" id="IPR001387">
    <property type="entry name" value="Cro/C1-type_HTH"/>
</dbReference>
<keyword evidence="3" id="KW-1185">Reference proteome</keyword>
<organism evidence="2 3">
    <name type="scientific">Filomicrobium insigne</name>
    <dbReference type="NCBI Taxonomy" id="418854"/>
    <lineage>
        <taxon>Bacteria</taxon>
        <taxon>Pseudomonadati</taxon>
        <taxon>Pseudomonadota</taxon>
        <taxon>Alphaproteobacteria</taxon>
        <taxon>Hyphomicrobiales</taxon>
        <taxon>Hyphomicrobiaceae</taxon>
        <taxon>Filomicrobium</taxon>
    </lineage>
</organism>
<evidence type="ECO:0000259" key="1">
    <source>
        <dbReference type="Pfam" id="PF01381"/>
    </source>
</evidence>
<feature type="domain" description="HTH cro/C1-type" evidence="1">
    <location>
        <begin position="36"/>
        <end position="69"/>
    </location>
</feature>
<dbReference type="Proteomes" id="UP000198795">
    <property type="component" value="Unassembled WGS sequence"/>
</dbReference>
<sequence>MFQARGYPQENITKLHFCAGWHISDGMTGDEAIRIVRNSGVSQAEFARLIGMSPMGVQKWASGGKPSGPAAAILRIVRERPDFIETLRKTQE</sequence>
<name>A0A1H0SEE5_9HYPH</name>
<reference evidence="2 3" key="1">
    <citation type="submission" date="2016-10" db="EMBL/GenBank/DDBJ databases">
        <authorList>
            <person name="Varghese N."/>
            <person name="Submissions S."/>
        </authorList>
    </citation>
    <scope>NUCLEOTIDE SEQUENCE [LARGE SCALE GENOMIC DNA]</scope>
    <source>
        <strain evidence="2 3">CGMCC 1.6497</strain>
    </source>
</reference>
<gene>
    <name evidence="2" type="ORF">SAMN04488061_2864</name>
</gene>
<proteinExistence type="predicted"/>
<dbReference type="Pfam" id="PF01381">
    <property type="entry name" value="HTH_3"/>
    <property type="match status" value="1"/>
</dbReference>
<evidence type="ECO:0000313" key="3">
    <source>
        <dbReference type="Proteomes" id="UP000198795"/>
    </source>
</evidence>
<comment type="caution">
    <text evidence="2">The sequence shown here is derived from an EMBL/GenBank/DDBJ whole genome shotgun (WGS) entry which is preliminary data.</text>
</comment>
<accession>A0A1H0SEE5</accession>
<protein>
    <recommendedName>
        <fullName evidence="1">HTH cro/C1-type domain-containing protein</fullName>
    </recommendedName>
</protein>
<dbReference type="InterPro" id="IPR010982">
    <property type="entry name" value="Lambda_DNA-bd_dom_sf"/>
</dbReference>
<evidence type="ECO:0000313" key="2">
    <source>
        <dbReference type="EMBL" id="SDP40181.1"/>
    </source>
</evidence>
<dbReference type="Gene3D" id="1.10.260.40">
    <property type="entry name" value="lambda repressor-like DNA-binding domains"/>
    <property type="match status" value="1"/>
</dbReference>
<dbReference type="CDD" id="cd00093">
    <property type="entry name" value="HTH_XRE"/>
    <property type="match status" value="1"/>
</dbReference>